<evidence type="ECO:0000313" key="2">
    <source>
        <dbReference type="Proteomes" id="UP000556436"/>
    </source>
</evidence>
<dbReference type="EMBL" id="JACHJG010000029">
    <property type="protein sequence ID" value="MBB4890933.1"/>
    <property type="molecule type" value="Genomic_DNA"/>
</dbReference>
<name>A0A7W7LIL7_STRNE</name>
<dbReference type="Proteomes" id="UP000556436">
    <property type="component" value="Unassembled WGS sequence"/>
</dbReference>
<dbReference type="AlphaFoldDB" id="A0A7W7LIL7"/>
<reference evidence="1 2" key="1">
    <citation type="submission" date="2020-08" db="EMBL/GenBank/DDBJ databases">
        <title>Genomic Encyclopedia of Type Strains, Phase III (KMG-III): the genomes of soil and plant-associated and newly described type strains.</title>
        <authorList>
            <person name="Whitman W."/>
        </authorList>
    </citation>
    <scope>NUCLEOTIDE SEQUENCE [LARGE SCALE GENOMIC DNA]</scope>
    <source>
        <strain evidence="1 2">CECT 3265</strain>
    </source>
</reference>
<gene>
    <name evidence="1" type="ORF">FHS38_007026</name>
</gene>
<keyword evidence="2" id="KW-1185">Reference proteome</keyword>
<protein>
    <submittedName>
        <fullName evidence="1">Uncharacterized protein</fullName>
    </submittedName>
</protein>
<comment type="caution">
    <text evidence="1">The sequence shown here is derived from an EMBL/GenBank/DDBJ whole genome shotgun (WGS) entry which is preliminary data.</text>
</comment>
<evidence type="ECO:0000313" key="1">
    <source>
        <dbReference type="EMBL" id="MBB4890933.1"/>
    </source>
</evidence>
<accession>A0A7W7LIL7</accession>
<sequence>MCGVDYVAGWREATGVASALAEALVAAGLEGPGVRLRAGAADDGSGLVRLELTVPAARAVAKLALGAAAGVSRKR</sequence>
<organism evidence="1 2">
    <name type="scientific">Streptomyces netropsis</name>
    <name type="common">Streptoverticillium netropsis</name>
    <dbReference type="NCBI Taxonomy" id="55404"/>
    <lineage>
        <taxon>Bacteria</taxon>
        <taxon>Bacillati</taxon>
        <taxon>Actinomycetota</taxon>
        <taxon>Actinomycetes</taxon>
        <taxon>Kitasatosporales</taxon>
        <taxon>Streptomycetaceae</taxon>
        <taxon>Streptomyces</taxon>
    </lineage>
</organism>
<proteinExistence type="predicted"/>